<feature type="region of interest" description="Disordered" evidence="7">
    <location>
        <begin position="1793"/>
        <end position="1822"/>
    </location>
</feature>
<evidence type="ECO:0000259" key="8">
    <source>
        <dbReference type="Pfam" id="PF04118"/>
    </source>
</evidence>
<dbReference type="GO" id="GO:0000139">
    <property type="term" value="C:Golgi membrane"/>
    <property type="evidence" value="ECO:0007669"/>
    <property type="project" value="UniProtKB-SubCell"/>
</dbReference>
<feature type="domain" description="DOP1 N-terminal" evidence="8">
    <location>
        <begin position="40"/>
        <end position="325"/>
    </location>
</feature>
<protein>
    <recommendedName>
        <fullName evidence="14">Dopey N-terminal domain-containing protein</fullName>
    </recommendedName>
</protein>
<evidence type="ECO:0000256" key="7">
    <source>
        <dbReference type="SAM" id="MobiDB-lite"/>
    </source>
</evidence>
<name>A0AAD5XLU7_9FUNG</name>
<feature type="domain" description="DOP1-like middle TPR" evidence="9">
    <location>
        <begin position="355"/>
        <end position="472"/>
    </location>
</feature>
<feature type="domain" description="DOP1-like C-terminal" evidence="10">
    <location>
        <begin position="1371"/>
        <end position="1852"/>
    </location>
</feature>
<dbReference type="InterPro" id="IPR056458">
    <property type="entry name" value="TPR_DOP1_M"/>
</dbReference>
<dbReference type="InterPro" id="IPR040314">
    <property type="entry name" value="DOP1"/>
</dbReference>
<proteinExistence type="inferred from homology"/>
<evidence type="ECO:0000313" key="12">
    <source>
        <dbReference type="EMBL" id="KAJ3177300.1"/>
    </source>
</evidence>
<evidence type="ECO:0000259" key="9">
    <source>
        <dbReference type="Pfam" id="PF24597"/>
    </source>
</evidence>
<evidence type="ECO:0000313" key="13">
    <source>
        <dbReference type="Proteomes" id="UP001212152"/>
    </source>
</evidence>
<evidence type="ECO:0000259" key="10">
    <source>
        <dbReference type="Pfam" id="PF24598"/>
    </source>
</evidence>
<evidence type="ECO:0000256" key="5">
    <source>
        <dbReference type="ARBA" id="ARBA00023136"/>
    </source>
</evidence>
<dbReference type="InterPro" id="IPR016024">
    <property type="entry name" value="ARM-type_fold"/>
</dbReference>
<comment type="caution">
    <text evidence="12">The sequence shown here is derived from an EMBL/GenBank/DDBJ whole genome shotgun (WGS) entry which is preliminary data.</text>
</comment>
<gene>
    <name evidence="12" type="ORF">HDU87_004552</name>
</gene>
<dbReference type="GO" id="GO:0005829">
    <property type="term" value="C:cytosol"/>
    <property type="evidence" value="ECO:0007669"/>
    <property type="project" value="GOC"/>
</dbReference>
<evidence type="ECO:0000259" key="11">
    <source>
        <dbReference type="Pfam" id="PF24601"/>
    </source>
</evidence>
<organism evidence="12 13">
    <name type="scientific">Geranomyces variabilis</name>
    <dbReference type="NCBI Taxonomy" id="109894"/>
    <lineage>
        <taxon>Eukaryota</taxon>
        <taxon>Fungi</taxon>
        <taxon>Fungi incertae sedis</taxon>
        <taxon>Chytridiomycota</taxon>
        <taxon>Chytridiomycota incertae sedis</taxon>
        <taxon>Chytridiomycetes</taxon>
        <taxon>Spizellomycetales</taxon>
        <taxon>Powellomycetaceae</taxon>
        <taxon>Geranomyces</taxon>
    </lineage>
</organism>
<dbReference type="SUPFAM" id="SSF48371">
    <property type="entry name" value="ARM repeat"/>
    <property type="match status" value="1"/>
</dbReference>
<keyword evidence="5" id="KW-0472">Membrane</keyword>
<dbReference type="InterPro" id="IPR056457">
    <property type="entry name" value="DOP1_C"/>
</dbReference>
<comment type="subcellular location">
    <subcellularLocation>
        <location evidence="1">Golgi apparatus membrane</location>
        <topology evidence="1">Peripheral membrane protein</topology>
    </subcellularLocation>
</comment>
<accession>A0AAD5XLU7</accession>
<keyword evidence="2" id="KW-0813">Transport</keyword>
<sequence>MSDSLSVQGDMAGGMRPSTSMDFGVHDSSDSLTAHELNKDPKYRRYVQAIDKILQSFDTISEWADVIGFLTRLAKTLLAHPGHTAIPRRLVLSKRLAQCLNPALPAGVHQKTIEIYAIILEASGTPQMAEDLPMWSHGLFPFLQNSTTSLKPAVLSLYEKYYLPLGLRLKPCLKGLILALLPVLEEESGEFFGRGIALLDSLSTSVGQSYFYQCLWLSLISTPHLRLAAVNYLLKRMPKLTSPEDVAVVIGNQTGLLARALSCVLGDDVALVQRGGLELLVVHFPLSFSLFEDDDLTLVLQAAATVVLRKDMSLNRRLYAWLLDAHEGTKLGDRPRKHLALALKALFYLEAEDINVLAKPYKILISLLDKSEIGQPVLQDILIDVIWSLRQHTARWDDRSNELMQTATMFMDMVEPSLIWKQAYQIIGGEHFDCPDGAQGCEVIEFILVHFKWHDEETQRLHLPFLYKAIIARLIGCGATAPPSILRLCNLIGAVISPEVLSNSWPLRDYVDALTDSSTDLPPTEPDTESTEMLPTIDLYYKLVDDGHASSAKFHNINFLIGKPVMQSAFDNLLAFVPSTIPVIAKETLSEDDEHAHRIAQLSFIELTKAINTLSSHLDPLKERTLVVGGDDLAADGERVAEDPEPPVWLGPLMKLCCVTDTFPTLNAALSCLLKLYTGNTHTVSRPAALQIFVRAAVPKLWEFLSAEQTAYQTRTVELLWLLCDVSSPYIVEEVIAQNMSAGTPLAQLDSFEKFGVFWRLSENAGSSANAIFSRPLFLLFDALRSNHPSIRRGGEAWFRNYVASYSSVVDSLISVLLHKSISRKHSVSLIDGEEINVYRYTNPFNEAQTDYAWESFLGVMRFADREFLKSVWTAIVRRKDFIDAIRWSQREYQIQSEKLTYGELLIILCLRFIESEPAQEANGPSPTRYESIQIHAAECLHFMLTRTDHMNYHLLVVTQTVTIRKLLHCIEIQHLELQPVLLQILHAISALMSPHRALQEVGGRSHKSESTGSLPKDLGSSPARQPTPEVEHAHADQVRSSGEFPRLRSIGSSPAFVRAVLNAITRPSNRPVLQHWMDFVLSSLPFLRKSFRRLLLPLIQKMCAELIQYRVKLSDYMARFTGDDPSRAFTEHTVMDTTACRDHDALVLLHGLQEIITACLSESSSERDGAKGLQPSGGGLKFITGYVASVFGADEKGGEGESAQQKMKETLLNMLPRIFRIFQELFVAFERTQRPKRLARAGSKSGAVDGGHEGVPPSAAAFSQVSDRLRSRVRRFLNAMYRVHPVDTLESLVEVWMAENKSASLEETHDGPVSVRMIHSIDGCVPRTAVHMIVDLVREHAALDSSPQRNQPRRSARKARTLSDASLIAFLVTYCELWIPPANLSETWVSVAALAREACAQTAQYRHLYLPILKLLGGYMTKLGASQMPDDKRLHKECEELYQKVCDYCTLIAGKAFDQGLWRKSAQTSDAPDADTTLHQSADGQELALPEIVGPRRAAKESDESQEIILYYANHAVPNMRHFVHDQDRVLALLSNMVYYIVAPHFRNKQNHKSRLNPTLDLLCAMAKVPNSQKAWRREAWDAFLDPKFFEMNLPAARSWRTIVHTMMSSDKEKVAELISRISAVPSTTIFMSKEQETAIRAHSVRRLSFAIFSGPIDQYVPKLPSIQEKLVDIFKSGTGPMIVEVYLCLRVLLSRVSPHHLANFWPTILTELIQTFDRHMSVVDADKAGDLTAFLAACKFLDMVLVLRIEAFQWHQWIFVTETQEPSDVRGAPPRPVAFIDKLCQSWTGSPSDKLWDLPSPSTIQPRAGHDPHSKTPRQRPFLLMRTISDKRDLDPFFQSISRQAYQETYTLAQPDLDFLETMLESEFLVVDDSPAVGAANVVSPANGPLLDVSAASNEPQRPTTPQLRNFTLRKDLASLTPTLPAAP</sequence>
<dbReference type="Pfam" id="PF04118">
    <property type="entry name" value="Dopey_N"/>
    <property type="match status" value="1"/>
</dbReference>
<evidence type="ECO:0000256" key="1">
    <source>
        <dbReference type="ARBA" id="ARBA00004395"/>
    </source>
</evidence>
<keyword evidence="13" id="KW-1185">Reference proteome</keyword>
<evidence type="ECO:0000256" key="6">
    <source>
        <dbReference type="ARBA" id="ARBA00046326"/>
    </source>
</evidence>
<dbReference type="Pfam" id="PF24598">
    <property type="entry name" value="DOP1_C"/>
    <property type="match status" value="1"/>
</dbReference>
<reference evidence="12" key="1">
    <citation type="submission" date="2020-05" db="EMBL/GenBank/DDBJ databases">
        <title>Phylogenomic resolution of chytrid fungi.</title>
        <authorList>
            <person name="Stajich J.E."/>
            <person name="Amses K."/>
            <person name="Simmons R."/>
            <person name="Seto K."/>
            <person name="Myers J."/>
            <person name="Bonds A."/>
            <person name="Quandt C.A."/>
            <person name="Barry K."/>
            <person name="Liu P."/>
            <person name="Grigoriev I."/>
            <person name="Longcore J.E."/>
            <person name="James T.Y."/>
        </authorList>
    </citation>
    <scope>NUCLEOTIDE SEQUENCE</scope>
    <source>
        <strain evidence="12">JEL0379</strain>
    </source>
</reference>
<comment type="similarity">
    <text evidence="6">Belongs to the DOP1 family.</text>
</comment>
<feature type="region of interest" description="Disordered" evidence="7">
    <location>
        <begin position="1239"/>
        <end position="1260"/>
    </location>
</feature>
<feature type="region of interest" description="Disordered" evidence="7">
    <location>
        <begin position="1000"/>
        <end position="1046"/>
    </location>
</feature>
<dbReference type="GO" id="GO:0005802">
    <property type="term" value="C:trans-Golgi network"/>
    <property type="evidence" value="ECO:0007669"/>
    <property type="project" value="TreeGrafter"/>
</dbReference>
<dbReference type="Pfam" id="PF24597">
    <property type="entry name" value="TPR_DOP1_M"/>
    <property type="match status" value="1"/>
</dbReference>
<evidence type="ECO:0000256" key="4">
    <source>
        <dbReference type="ARBA" id="ARBA00023034"/>
    </source>
</evidence>
<dbReference type="InterPro" id="IPR007249">
    <property type="entry name" value="DOP1_N"/>
</dbReference>
<dbReference type="PANTHER" id="PTHR14042:SF24">
    <property type="entry name" value="PROTEIN DOPEY-1 HOMOLOG"/>
    <property type="match status" value="1"/>
</dbReference>
<dbReference type="InterPro" id="IPR056459">
    <property type="entry name" value="TPR_DOP1"/>
</dbReference>
<evidence type="ECO:0000256" key="3">
    <source>
        <dbReference type="ARBA" id="ARBA00022927"/>
    </source>
</evidence>
<dbReference type="EMBL" id="JADGJQ010000034">
    <property type="protein sequence ID" value="KAJ3177300.1"/>
    <property type="molecule type" value="Genomic_DNA"/>
</dbReference>
<dbReference type="Proteomes" id="UP001212152">
    <property type="component" value="Unassembled WGS sequence"/>
</dbReference>
<dbReference type="PANTHER" id="PTHR14042">
    <property type="entry name" value="DOPEY-RELATED"/>
    <property type="match status" value="1"/>
</dbReference>
<evidence type="ECO:0008006" key="14">
    <source>
        <dbReference type="Google" id="ProtNLM"/>
    </source>
</evidence>
<dbReference type="GO" id="GO:0005768">
    <property type="term" value="C:endosome"/>
    <property type="evidence" value="ECO:0007669"/>
    <property type="project" value="TreeGrafter"/>
</dbReference>
<keyword evidence="3" id="KW-0653">Protein transport</keyword>
<dbReference type="Pfam" id="PF24601">
    <property type="entry name" value="TPR_DOP1"/>
    <property type="match status" value="1"/>
</dbReference>
<keyword evidence="4" id="KW-0333">Golgi apparatus</keyword>
<dbReference type="GO" id="GO:0015031">
    <property type="term" value="P:protein transport"/>
    <property type="evidence" value="ECO:0007669"/>
    <property type="project" value="UniProtKB-KW"/>
</dbReference>
<feature type="domain" description="DOP1-like TPR" evidence="11">
    <location>
        <begin position="1025"/>
        <end position="1161"/>
    </location>
</feature>
<dbReference type="GO" id="GO:0006895">
    <property type="term" value="P:Golgi to endosome transport"/>
    <property type="evidence" value="ECO:0007669"/>
    <property type="project" value="InterPro"/>
</dbReference>
<evidence type="ECO:0000256" key="2">
    <source>
        <dbReference type="ARBA" id="ARBA00022448"/>
    </source>
</evidence>